<organism evidence="1 2">
    <name type="scientific">Falsihalocynthiibacter arcticus</name>
    <dbReference type="NCBI Taxonomy" id="1579316"/>
    <lineage>
        <taxon>Bacteria</taxon>
        <taxon>Pseudomonadati</taxon>
        <taxon>Pseudomonadota</taxon>
        <taxon>Alphaproteobacteria</taxon>
        <taxon>Rhodobacterales</taxon>
        <taxon>Roseobacteraceae</taxon>
        <taxon>Falsihalocynthiibacter</taxon>
    </lineage>
</organism>
<name>A0A126V2P0_9RHOB</name>
<sequence>MNGPAGAVAVVDWGAVADFLKEGPVGVADGVARSFKSISGNPAICAGLVPDREPAHFALLIDPLPDVFELPLTCALPSGVSRKRLRIRRTAPL</sequence>
<dbReference type="Proteomes" id="UP000070371">
    <property type="component" value="Chromosome"/>
</dbReference>
<dbReference type="STRING" id="1579316.RC74_12440"/>
<keyword evidence="2" id="KW-1185">Reference proteome</keyword>
<evidence type="ECO:0000313" key="1">
    <source>
        <dbReference type="EMBL" id="AML51969.1"/>
    </source>
</evidence>
<accession>A0A126V2P0</accession>
<dbReference type="KEGG" id="hat:RC74_12440"/>
<dbReference type="AlphaFoldDB" id="A0A126V2P0"/>
<dbReference type="EMBL" id="CP014327">
    <property type="protein sequence ID" value="AML51969.1"/>
    <property type="molecule type" value="Genomic_DNA"/>
</dbReference>
<gene>
    <name evidence="1" type="ORF">RC74_12440</name>
</gene>
<protein>
    <submittedName>
        <fullName evidence="1">Uncharacterized protein</fullName>
    </submittedName>
</protein>
<evidence type="ECO:0000313" key="2">
    <source>
        <dbReference type="Proteomes" id="UP000070371"/>
    </source>
</evidence>
<proteinExistence type="predicted"/>
<reference evidence="1 2" key="1">
    <citation type="submission" date="2016-02" db="EMBL/GenBank/DDBJ databases">
        <title>Complete genome sequence of Halocynthiibacter arcticus PAMC 20958t from arctic marine sediment.</title>
        <authorList>
            <person name="Lee Y.M."/>
            <person name="Baek K."/>
            <person name="Lee H.K."/>
            <person name="Shin S.C."/>
        </authorList>
    </citation>
    <scope>NUCLEOTIDE SEQUENCE [LARGE SCALE GENOMIC DNA]</scope>
    <source>
        <strain evidence="1">PAMC 20958</strain>
    </source>
</reference>